<sequence length="76" mass="8807">MQLACINLLQYECQTPNTTKYLILPKSMSTQYCLAWNTCIYQLATLLGRDEKWAKSWTIKRLTPPPEILCNPSKIN</sequence>
<reference evidence="1" key="1">
    <citation type="submission" date="2018-02" db="EMBL/GenBank/DDBJ databases">
        <title>Rhizophora mucronata_Transcriptome.</title>
        <authorList>
            <person name="Meera S.P."/>
            <person name="Sreeshan A."/>
            <person name="Augustine A."/>
        </authorList>
    </citation>
    <scope>NUCLEOTIDE SEQUENCE</scope>
    <source>
        <tissue evidence="1">Leaf</tissue>
    </source>
</reference>
<accession>A0A2P2JCC8</accession>
<protein>
    <submittedName>
        <fullName evidence="1">Uncharacterized protein</fullName>
    </submittedName>
</protein>
<dbReference type="AlphaFoldDB" id="A0A2P2JCC8"/>
<proteinExistence type="predicted"/>
<name>A0A2P2JCC8_RHIMU</name>
<evidence type="ECO:0000313" key="1">
    <source>
        <dbReference type="EMBL" id="MBW91103.1"/>
    </source>
</evidence>
<dbReference type="EMBL" id="GGEC01010620">
    <property type="protein sequence ID" value="MBW91103.1"/>
    <property type="molecule type" value="Transcribed_RNA"/>
</dbReference>
<organism evidence="1">
    <name type="scientific">Rhizophora mucronata</name>
    <name type="common">Asiatic mangrove</name>
    <dbReference type="NCBI Taxonomy" id="61149"/>
    <lineage>
        <taxon>Eukaryota</taxon>
        <taxon>Viridiplantae</taxon>
        <taxon>Streptophyta</taxon>
        <taxon>Embryophyta</taxon>
        <taxon>Tracheophyta</taxon>
        <taxon>Spermatophyta</taxon>
        <taxon>Magnoliopsida</taxon>
        <taxon>eudicotyledons</taxon>
        <taxon>Gunneridae</taxon>
        <taxon>Pentapetalae</taxon>
        <taxon>rosids</taxon>
        <taxon>fabids</taxon>
        <taxon>Malpighiales</taxon>
        <taxon>Rhizophoraceae</taxon>
        <taxon>Rhizophora</taxon>
    </lineage>
</organism>